<dbReference type="CDD" id="cd07381">
    <property type="entry name" value="MPP_CapA"/>
    <property type="match status" value="1"/>
</dbReference>
<dbReference type="SMART" id="SM00854">
    <property type="entry name" value="PGA_cap"/>
    <property type="match status" value="1"/>
</dbReference>
<dbReference type="PANTHER" id="PTHR33393">
    <property type="entry name" value="POLYGLUTAMINE SYNTHESIS ACCESSORY PROTEIN RV0574C-RELATED"/>
    <property type="match status" value="1"/>
</dbReference>
<gene>
    <name evidence="3" type="ORF">DSCA_22770</name>
</gene>
<dbReference type="KEGG" id="dalk:DSCA_22770"/>
<dbReference type="RefSeq" id="WP_155316518.1">
    <property type="nucleotide sequence ID" value="NZ_AP021874.1"/>
</dbReference>
<proteinExistence type="inferred from homology"/>
<evidence type="ECO:0000259" key="2">
    <source>
        <dbReference type="SMART" id="SM00854"/>
    </source>
</evidence>
<dbReference type="AlphaFoldDB" id="A0A5K7YUJ2"/>
<dbReference type="InterPro" id="IPR029052">
    <property type="entry name" value="Metallo-depent_PP-like"/>
</dbReference>
<sequence length="405" mass="43921">MSDRVNWKNGTWTKQAPAGRPYEICIASDWAPIRAFSQTILDAPEAVYGDLLTELRASDVRIANLECPLTRSDSAVSKSGSVLKGLPEHIAGLTCVPVDIVTLANNHVFDYGPDAFQETLDLLDANGIKGVGAGLTRQAATAPLTVDVGETTVALISFSEGEDLTGAVDGPGVFGWEVEAVLQAVREARATADLVVVICHAGVEYIPLPPPYLAGALQRVARAGADLVVGHHPHVPQGVQIVDGVPVAYSLGNFVFYQPSDLIYRKVGYLLKVGVSAGALTGIRLVPYHIGDRGLNRLAGERLAWFWRKMEQVSRPLETTAGIEEGWNGFLCQYGVGGFFEEIEMLMGKLREDPPKGAAMVRNRVATMQHREHWIDAMTRIIDGSIDDAPGWAVELTREWLTRKS</sequence>
<dbReference type="PANTHER" id="PTHR33393:SF13">
    <property type="entry name" value="PGA BIOSYNTHESIS PROTEIN CAPA"/>
    <property type="match status" value="1"/>
</dbReference>
<dbReference type="SUPFAM" id="SSF56300">
    <property type="entry name" value="Metallo-dependent phosphatases"/>
    <property type="match status" value="1"/>
</dbReference>
<dbReference type="InterPro" id="IPR052169">
    <property type="entry name" value="CW_Biosynth-Accessory"/>
</dbReference>
<evidence type="ECO:0000256" key="1">
    <source>
        <dbReference type="ARBA" id="ARBA00005662"/>
    </source>
</evidence>
<feature type="domain" description="Capsule synthesis protein CapA" evidence="2">
    <location>
        <begin position="39"/>
        <end position="258"/>
    </location>
</feature>
<dbReference type="Gene3D" id="3.60.21.10">
    <property type="match status" value="1"/>
</dbReference>
<evidence type="ECO:0000313" key="4">
    <source>
        <dbReference type="Proteomes" id="UP000427906"/>
    </source>
</evidence>
<reference evidence="3 4" key="1">
    <citation type="submission" date="2019-11" db="EMBL/GenBank/DDBJ databases">
        <title>Comparative genomics of hydrocarbon-degrading Desulfosarcina strains.</title>
        <authorList>
            <person name="Watanabe M."/>
            <person name="Kojima H."/>
            <person name="Fukui M."/>
        </authorList>
    </citation>
    <scope>NUCLEOTIDE SEQUENCE [LARGE SCALE GENOMIC DNA]</scope>
    <source>
        <strain evidence="3 4">PL12</strain>
    </source>
</reference>
<name>A0A5K7YUJ2_9BACT</name>
<dbReference type="Pfam" id="PF09587">
    <property type="entry name" value="PGA_cap"/>
    <property type="match status" value="1"/>
</dbReference>
<dbReference type="EMBL" id="AP021874">
    <property type="protein sequence ID" value="BBO68347.1"/>
    <property type="molecule type" value="Genomic_DNA"/>
</dbReference>
<organism evidence="3 4">
    <name type="scientific">Desulfosarcina alkanivorans</name>
    <dbReference type="NCBI Taxonomy" id="571177"/>
    <lineage>
        <taxon>Bacteria</taxon>
        <taxon>Pseudomonadati</taxon>
        <taxon>Thermodesulfobacteriota</taxon>
        <taxon>Desulfobacteria</taxon>
        <taxon>Desulfobacterales</taxon>
        <taxon>Desulfosarcinaceae</taxon>
        <taxon>Desulfosarcina</taxon>
    </lineage>
</organism>
<dbReference type="OrthoDB" id="5405713at2"/>
<dbReference type="Proteomes" id="UP000427906">
    <property type="component" value="Chromosome"/>
</dbReference>
<keyword evidence="4" id="KW-1185">Reference proteome</keyword>
<dbReference type="InterPro" id="IPR019079">
    <property type="entry name" value="Capsule_synth_CapA"/>
</dbReference>
<protein>
    <recommendedName>
        <fullName evidence="2">Capsule synthesis protein CapA domain-containing protein</fullName>
    </recommendedName>
</protein>
<evidence type="ECO:0000313" key="3">
    <source>
        <dbReference type="EMBL" id="BBO68347.1"/>
    </source>
</evidence>
<comment type="similarity">
    <text evidence="1">Belongs to the CapA family.</text>
</comment>
<accession>A0A5K7YUJ2</accession>